<proteinExistence type="predicted"/>
<accession>A0A9P6DZQ7</accession>
<dbReference type="AlphaFoldDB" id="A0A9P6DZQ7"/>
<dbReference type="OrthoDB" id="3269726at2759"/>
<evidence type="ECO:0000313" key="1">
    <source>
        <dbReference type="EMBL" id="KAF9520791.1"/>
    </source>
</evidence>
<reference evidence="1" key="1">
    <citation type="journal article" date="2020" name="Nat. Commun.">
        <title>Large-scale genome sequencing of mycorrhizal fungi provides insights into the early evolution of symbiotic traits.</title>
        <authorList>
            <person name="Miyauchi S."/>
            <person name="Kiss E."/>
            <person name="Kuo A."/>
            <person name="Drula E."/>
            <person name="Kohler A."/>
            <person name="Sanchez-Garcia M."/>
            <person name="Morin E."/>
            <person name="Andreopoulos B."/>
            <person name="Barry K.W."/>
            <person name="Bonito G."/>
            <person name="Buee M."/>
            <person name="Carver A."/>
            <person name="Chen C."/>
            <person name="Cichocki N."/>
            <person name="Clum A."/>
            <person name="Culley D."/>
            <person name="Crous P.W."/>
            <person name="Fauchery L."/>
            <person name="Girlanda M."/>
            <person name="Hayes R.D."/>
            <person name="Keri Z."/>
            <person name="LaButti K."/>
            <person name="Lipzen A."/>
            <person name="Lombard V."/>
            <person name="Magnuson J."/>
            <person name="Maillard F."/>
            <person name="Murat C."/>
            <person name="Nolan M."/>
            <person name="Ohm R.A."/>
            <person name="Pangilinan J."/>
            <person name="Pereira M.F."/>
            <person name="Perotto S."/>
            <person name="Peter M."/>
            <person name="Pfister S."/>
            <person name="Riley R."/>
            <person name="Sitrit Y."/>
            <person name="Stielow J.B."/>
            <person name="Szollosi G."/>
            <person name="Zifcakova L."/>
            <person name="Stursova M."/>
            <person name="Spatafora J.W."/>
            <person name="Tedersoo L."/>
            <person name="Vaario L.M."/>
            <person name="Yamada A."/>
            <person name="Yan M."/>
            <person name="Wang P."/>
            <person name="Xu J."/>
            <person name="Bruns T."/>
            <person name="Baldrian P."/>
            <person name="Vilgalys R."/>
            <person name="Dunand C."/>
            <person name="Henrissat B."/>
            <person name="Grigoriev I.V."/>
            <person name="Hibbett D."/>
            <person name="Nagy L.G."/>
            <person name="Martin F.M."/>
        </authorList>
    </citation>
    <scope>NUCLEOTIDE SEQUENCE</scope>
    <source>
        <strain evidence="1">UP504</strain>
    </source>
</reference>
<keyword evidence="2" id="KW-1185">Reference proteome</keyword>
<evidence type="ECO:0000313" key="2">
    <source>
        <dbReference type="Proteomes" id="UP000886523"/>
    </source>
</evidence>
<protein>
    <submittedName>
        <fullName evidence="1">Uncharacterized protein</fullName>
    </submittedName>
</protein>
<sequence>MSFAAANLFSTAVAKSRDRSTSPFRIRFGEDWRNNGIMDWHNSPDRRPTKIKMFQLRRERSRPLNHQYVVLFLSDDCILRLDRRGDEAKPMDALTSEGIESFDTIANVKSLAELDKTSDTLAEFHCQKSDIHLLNIIKICVGIHRDDKAKNYTLWRFNCYFFAWTVLVATARHVVQWDMLPSDSPWETLSQNMAGALSKKSADIMIKLMIGGTVKNVMTIRRKLKSPLSRAMSRRARFLWAMPEWLIRPGLRLMFQWSGKSGIHTSLRLKLQEELLSALEPTLRSVLTDLRADTLRTTLWKDDIEGATRKAARGDVTISLLHAATAAVSSTKVTDEDVDAFRSRARTLGDPDFLGGRTADWRPAIIAGFRTLMEACPRFAAPEARALVTDDTKWDEVWNSIRDIVRDASKEAMKDAKEGLWDAFMEVWAEAWEILRPEIRDAARSSLNDLADVANDMLAACVVNNLQDTHLHINGRDMISRPSRLRHVPPSKFIAGLADGTQSECQRYTLKLIRDYSRRFNLGPGVENDMRAAMDRIWRVVVALDVGGAGTTGDPNADVS</sequence>
<dbReference type="Proteomes" id="UP000886523">
    <property type="component" value="Unassembled WGS sequence"/>
</dbReference>
<organism evidence="1 2">
    <name type="scientific">Hydnum rufescens UP504</name>
    <dbReference type="NCBI Taxonomy" id="1448309"/>
    <lineage>
        <taxon>Eukaryota</taxon>
        <taxon>Fungi</taxon>
        <taxon>Dikarya</taxon>
        <taxon>Basidiomycota</taxon>
        <taxon>Agaricomycotina</taxon>
        <taxon>Agaricomycetes</taxon>
        <taxon>Cantharellales</taxon>
        <taxon>Hydnaceae</taxon>
        <taxon>Hydnum</taxon>
    </lineage>
</organism>
<name>A0A9P6DZQ7_9AGAM</name>
<gene>
    <name evidence="1" type="ORF">BS47DRAFT_1378618</name>
</gene>
<dbReference type="EMBL" id="MU128910">
    <property type="protein sequence ID" value="KAF9520791.1"/>
    <property type="molecule type" value="Genomic_DNA"/>
</dbReference>
<comment type="caution">
    <text evidence="1">The sequence shown here is derived from an EMBL/GenBank/DDBJ whole genome shotgun (WGS) entry which is preliminary data.</text>
</comment>